<sequence length="78" mass="8996">MKLEQIIDRLCSHEITKTEAVSLIKEKVQEKGIEFEIEGISTTTPSGHYNLEITCYYGEYKCDNKFNKGDKLIIKPEL</sequence>
<keyword evidence="2" id="KW-1185">Reference proteome</keyword>
<dbReference type="AlphaFoldDB" id="A0A9X1UVQ3"/>
<reference evidence="1" key="1">
    <citation type="submission" date="2021-12" db="EMBL/GenBank/DDBJ databases">
        <title>Description of Gramella crocea sp. nov., a new bacterium isolated from activated sludge.</title>
        <authorList>
            <person name="Zhang X."/>
        </authorList>
    </citation>
    <scope>NUCLEOTIDE SEQUENCE</scope>
    <source>
        <strain evidence="1">YB25</strain>
    </source>
</reference>
<accession>A0A9X1UVQ3</accession>
<dbReference type="Proteomes" id="UP001139344">
    <property type="component" value="Unassembled WGS sequence"/>
</dbReference>
<evidence type="ECO:0000313" key="1">
    <source>
        <dbReference type="EMBL" id="MCG9971016.1"/>
    </source>
</evidence>
<dbReference type="RefSeq" id="WP_240096896.1">
    <property type="nucleotide sequence ID" value="NZ_JAJSON010000014.1"/>
</dbReference>
<evidence type="ECO:0000313" key="2">
    <source>
        <dbReference type="Proteomes" id="UP001139344"/>
    </source>
</evidence>
<comment type="caution">
    <text evidence="1">The sequence shown here is derived from an EMBL/GenBank/DDBJ whole genome shotgun (WGS) entry which is preliminary data.</text>
</comment>
<gene>
    <name evidence="1" type="ORF">LU635_05145</name>
</gene>
<proteinExistence type="predicted"/>
<organism evidence="1 2">
    <name type="scientific">Christiangramia crocea</name>
    <dbReference type="NCBI Taxonomy" id="2904124"/>
    <lineage>
        <taxon>Bacteria</taxon>
        <taxon>Pseudomonadati</taxon>
        <taxon>Bacteroidota</taxon>
        <taxon>Flavobacteriia</taxon>
        <taxon>Flavobacteriales</taxon>
        <taxon>Flavobacteriaceae</taxon>
        <taxon>Christiangramia</taxon>
    </lineage>
</organism>
<protein>
    <submittedName>
        <fullName evidence="1">Uncharacterized protein</fullName>
    </submittedName>
</protein>
<name>A0A9X1UVQ3_9FLAO</name>
<dbReference type="EMBL" id="JAJSON010000014">
    <property type="protein sequence ID" value="MCG9971016.1"/>
    <property type="molecule type" value="Genomic_DNA"/>
</dbReference>